<evidence type="ECO:0008006" key="4">
    <source>
        <dbReference type="Google" id="ProtNLM"/>
    </source>
</evidence>
<keyword evidence="1" id="KW-0812">Transmembrane</keyword>
<dbReference type="Gene3D" id="3.40.50.1980">
    <property type="entry name" value="Nitrogenase molybdenum iron protein domain"/>
    <property type="match status" value="1"/>
</dbReference>
<comment type="caution">
    <text evidence="2">The sequence shown here is derived from an EMBL/GenBank/DDBJ whole genome shotgun (WGS) entry which is preliminary data.</text>
</comment>
<dbReference type="SUPFAM" id="SSF53807">
    <property type="entry name" value="Helical backbone' metal receptor"/>
    <property type="match status" value="1"/>
</dbReference>
<dbReference type="AlphaFoldDB" id="A0A8J8PEX3"/>
<proteinExistence type="predicted"/>
<reference evidence="2" key="1">
    <citation type="submission" date="2016-03" db="EMBL/GenBank/DDBJ databases">
        <authorList>
            <person name="Borrel G."/>
            <person name="Mccann A."/>
            <person name="O'Toole P.W."/>
        </authorList>
    </citation>
    <scope>NUCLEOTIDE SEQUENCE</scope>
    <source>
        <strain evidence="2">183</strain>
    </source>
</reference>
<dbReference type="RefSeq" id="WP_020448578.1">
    <property type="nucleotide sequence ID" value="NZ_CAYAYE010000015.1"/>
</dbReference>
<sequence length="379" mass="41597">MVNAKVIAVAAVAILVVAGIGIYVTTSGDDDTQKGGFYSWDPTVLEVNGAYSNSTPSLLTMLDDLYEGIYGNLPSTDSIDINSIPSEDLWPYEKYVTVNDDRTLSVRTYNSSSTGKTAPNAVTSIESTAEKVVCYTAAYVDTIYNILLSYYEEDMGNSPKADARLWEIVVGVSSDCKSALESDFNIKVPSSVLIFDLGEKLVTYSEQLANECAEDENIVIFMTEYNIRSTNAKITEETVNSIENNTNGKVKFVFLLSNSLSMVLSNTEMIGSILGIDYTEEFISDALVDIYTIKSEIKNMALQEKYTVYVETASGKAAGSGNLITNLLTEILDMDNIADSLTLMESKLSDEQIINSQPDVIIFYSNDSRTMDEKMRVPA</sequence>
<accession>A0A8J8PEX3</accession>
<evidence type="ECO:0000313" key="3">
    <source>
        <dbReference type="Proteomes" id="UP000752814"/>
    </source>
</evidence>
<gene>
    <name evidence="2" type="ORF">A3207_02180</name>
</gene>
<evidence type="ECO:0000313" key="2">
    <source>
        <dbReference type="EMBL" id="TQS84854.1"/>
    </source>
</evidence>
<evidence type="ECO:0000256" key="1">
    <source>
        <dbReference type="SAM" id="Phobius"/>
    </source>
</evidence>
<protein>
    <recommendedName>
        <fullName evidence="4">Fe/B12 periplasmic-binding domain-containing protein</fullName>
    </recommendedName>
</protein>
<keyword evidence="1" id="KW-0472">Membrane</keyword>
<dbReference type="GeneID" id="41323108"/>
<feature type="transmembrane region" description="Helical" evidence="1">
    <location>
        <begin position="6"/>
        <end position="24"/>
    </location>
</feature>
<name>A0A8J8PEX3_9ARCH</name>
<organism evidence="2 3">
    <name type="scientific">Candidatus Methanomassiliicoccus intestinalis</name>
    <dbReference type="NCBI Taxonomy" id="1406512"/>
    <lineage>
        <taxon>Archaea</taxon>
        <taxon>Methanobacteriati</taxon>
        <taxon>Thermoplasmatota</taxon>
        <taxon>Thermoplasmata</taxon>
        <taxon>Methanomassiliicoccales</taxon>
        <taxon>Methanomassiliicoccaceae</taxon>
        <taxon>Methanomassiliicoccus</taxon>
    </lineage>
</organism>
<keyword evidence="1" id="KW-1133">Transmembrane helix</keyword>
<dbReference type="Proteomes" id="UP000752814">
    <property type="component" value="Unassembled WGS sequence"/>
</dbReference>
<dbReference type="EMBL" id="LVVT01000001">
    <property type="protein sequence ID" value="TQS84854.1"/>
    <property type="molecule type" value="Genomic_DNA"/>
</dbReference>